<reference evidence="2 3" key="1">
    <citation type="submission" date="2018-05" db="EMBL/GenBank/DDBJ databases">
        <title>Reference genomes for bee gut microbiota database.</title>
        <authorList>
            <person name="Ellegaard K.M."/>
        </authorList>
    </citation>
    <scope>NUCLEOTIDE SEQUENCE [LARGE SCALE GENOMIC DNA]</scope>
    <source>
        <strain evidence="2 3">ESL0182</strain>
    </source>
</reference>
<keyword evidence="1" id="KW-0472">Membrane</keyword>
<sequence>MKTILASFFLAALFAFSMGIILLIWDVNIFQYVNLLKILLTILTIVVSGIILTLFWALFFNNSSSDYNKNLGNIALPKRK</sequence>
<feature type="transmembrane region" description="Helical" evidence="1">
    <location>
        <begin position="35"/>
        <end position="59"/>
    </location>
</feature>
<evidence type="ECO:0000313" key="3">
    <source>
        <dbReference type="Proteomes" id="UP000247932"/>
    </source>
</evidence>
<gene>
    <name evidence="2" type="ORF">DKK70_07645</name>
</gene>
<organism evidence="2 3">
    <name type="scientific">Gilliamella apicola</name>
    <dbReference type="NCBI Taxonomy" id="1196095"/>
    <lineage>
        <taxon>Bacteria</taxon>
        <taxon>Pseudomonadati</taxon>
        <taxon>Pseudomonadota</taxon>
        <taxon>Gammaproteobacteria</taxon>
        <taxon>Orbales</taxon>
        <taxon>Orbaceae</taxon>
        <taxon>Gilliamella</taxon>
    </lineage>
</organism>
<evidence type="ECO:0000313" key="2">
    <source>
        <dbReference type="EMBL" id="PXZ07707.1"/>
    </source>
</evidence>
<evidence type="ECO:0000256" key="1">
    <source>
        <dbReference type="SAM" id="Phobius"/>
    </source>
</evidence>
<keyword evidence="1" id="KW-0812">Transmembrane</keyword>
<dbReference type="AlphaFoldDB" id="A0A2V4EHE9"/>
<dbReference type="Proteomes" id="UP000247932">
    <property type="component" value="Unassembled WGS sequence"/>
</dbReference>
<accession>A0A2V4EHE9</accession>
<keyword evidence="3" id="KW-1185">Reference proteome</keyword>
<proteinExistence type="predicted"/>
<comment type="caution">
    <text evidence="2">The sequence shown here is derived from an EMBL/GenBank/DDBJ whole genome shotgun (WGS) entry which is preliminary data.</text>
</comment>
<keyword evidence="1" id="KW-1133">Transmembrane helix</keyword>
<protein>
    <submittedName>
        <fullName evidence="2">Uncharacterized protein</fullName>
    </submittedName>
</protein>
<dbReference type="RefSeq" id="WP_110433438.1">
    <property type="nucleotide sequence ID" value="NZ_QGLR01000009.1"/>
</dbReference>
<name>A0A2V4EHE9_9GAMM</name>
<dbReference type="EMBL" id="QGLR01000009">
    <property type="protein sequence ID" value="PXZ07707.1"/>
    <property type="molecule type" value="Genomic_DNA"/>
</dbReference>